<feature type="region of interest" description="Disordered" evidence="1">
    <location>
        <begin position="582"/>
        <end position="666"/>
    </location>
</feature>
<feature type="compositionally biased region" description="Low complexity" evidence="1">
    <location>
        <begin position="232"/>
        <end position="243"/>
    </location>
</feature>
<dbReference type="InterPro" id="IPR014840">
    <property type="entry name" value="HRD"/>
</dbReference>
<feature type="compositionally biased region" description="Gly residues" evidence="1">
    <location>
        <begin position="595"/>
        <end position="618"/>
    </location>
</feature>
<feature type="compositionally biased region" description="Polar residues" evidence="1">
    <location>
        <begin position="378"/>
        <end position="394"/>
    </location>
</feature>
<feature type="compositionally biased region" description="Basic and acidic residues" evidence="1">
    <location>
        <begin position="124"/>
        <end position="137"/>
    </location>
</feature>
<reference evidence="3 4" key="1">
    <citation type="journal article" date="2014" name="PLoS ONE">
        <title>De novo Genome Assembly of the Fungal Plant Pathogen Pyrenophora semeniperda.</title>
        <authorList>
            <person name="Soliai M.M."/>
            <person name="Meyer S.E."/>
            <person name="Udall J.A."/>
            <person name="Elzinga D.E."/>
            <person name="Hermansen R.A."/>
            <person name="Bodily P.M."/>
            <person name="Hart A.A."/>
            <person name="Coleman C.E."/>
        </authorList>
    </citation>
    <scope>NUCLEOTIDE SEQUENCE [LARGE SCALE GENOMIC DNA]</scope>
    <source>
        <strain evidence="3 4">CCB06</strain>
        <tissue evidence="3">Mycelium</tissue>
    </source>
</reference>
<evidence type="ECO:0000313" key="3">
    <source>
        <dbReference type="EMBL" id="RMZ70237.1"/>
    </source>
</evidence>
<evidence type="ECO:0000259" key="2">
    <source>
        <dbReference type="Pfam" id="PF08729"/>
    </source>
</evidence>
<name>A0A3M7M6W3_9PLEO</name>
<accession>A0A3M7M6W3</accession>
<dbReference type="OrthoDB" id="5576775at2759"/>
<protein>
    <submittedName>
        <fullName evidence="3">Histone promoter control 2</fullName>
    </submittedName>
</protein>
<feature type="region of interest" description="Disordered" evidence="1">
    <location>
        <begin position="499"/>
        <end position="543"/>
    </location>
</feature>
<proteinExistence type="predicted"/>
<feature type="region of interest" description="Disordered" evidence="1">
    <location>
        <begin position="60"/>
        <end position="436"/>
    </location>
</feature>
<feature type="compositionally biased region" description="Polar residues" evidence="1">
    <location>
        <begin position="271"/>
        <end position="297"/>
    </location>
</feature>
<gene>
    <name evidence="3" type="ORF">GMOD_00000304</name>
</gene>
<feature type="compositionally biased region" description="Polar residues" evidence="1">
    <location>
        <begin position="427"/>
        <end position="436"/>
    </location>
</feature>
<dbReference type="EMBL" id="KE747824">
    <property type="protein sequence ID" value="RMZ70237.1"/>
    <property type="molecule type" value="Genomic_DNA"/>
</dbReference>
<feature type="compositionally biased region" description="Low complexity" evidence="1">
    <location>
        <begin position="413"/>
        <end position="422"/>
    </location>
</feature>
<feature type="compositionally biased region" description="Low complexity" evidence="1">
    <location>
        <begin position="307"/>
        <end position="321"/>
    </location>
</feature>
<keyword evidence="4" id="KW-1185">Reference proteome</keyword>
<dbReference type="Proteomes" id="UP000265663">
    <property type="component" value="Unassembled WGS sequence"/>
</dbReference>
<feature type="compositionally biased region" description="Basic and acidic residues" evidence="1">
    <location>
        <begin position="628"/>
        <end position="642"/>
    </location>
</feature>
<feature type="domain" description="Hpc2-related" evidence="2">
    <location>
        <begin position="531"/>
        <end position="572"/>
    </location>
</feature>
<feature type="compositionally biased region" description="Polar residues" evidence="1">
    <location>
        <begin position="75"/>
        <end position="84"/>
    </location>
</feature>
<feature type="compositionally biased region" description="Polar residues" evidence="1">
    <location>
        <begin position="218"/>
        <end position="230"/>
    </location>
</feature>
<sequence length="666" mass="70797">MPPAPRPRRACAAHHYHYHFRGPFGRPFGRPFAASYTLLHALRHPSGRCSRAVFRAMNDDASSPGSLSSPPHSPEQGTPASTIRASAGGVGVGASTPTPANASPAPRGLTARGEPRKKPGPKPKSKDTAVPEPEKKTTTRKPRRSEPKDPNAVPVQRKRRTKASLEAQAQVQSAPQVVEETPPVQHSPTPQPAPSEPVPVLKAEQPPAVSLPRVLSNPEPTLHSNPNLSHMSAAPSTPRPSSSGQRYDPIRGGIIESKPQAPATAPPPVSPQMNHRASASPSITSLIDPPSASNSFYSHPVKLQQQASVTSAPVSPAAFSTRPASVVPSQDYHSPHLQQHQLQAPLPNQLQSYPAAAPPEPTPMEIDSEPTKHASVPMTKSNSTTSATHSQSNAPTPPAKAIRQKEAPPPLPTGSGLLSGTPFGPTANANGASETQGTNIYLTFDLKGRDNVTINVAQEVEKKYGFAALHPRIAARKERQRQIHAAGAALERAAGGVSNDDLSVDLSENESNVEMGGMDDDASAKENGGKKRRKRKQEDYDKEDDFIDDTELAWEQQALMAKDGFFVYSGPLVTEEKQAVERADGTIRRGRGRGRGGTLRGETSGRGRGRGGGPGSRGGSTVRKPRVTKADRAMMEQEKAARETLAQTIATKQPLATPTLTGQTMS</sequence>
<evidence type="ECO:0000256" key="1">
    <source>
        <dbReference type="SAM" id="MobiDB-lite"/>
    </source>
</evidence>
<evidence type="ECO:0000313" key="4">
    <source>
        <dbReference type="Proteomes" id="UP000265663"/>
    </source>
</evidence>
<feature type="compositionally biased region" description="Low complexity" evidence="1">
    <location>
        <begin position="166"/>
        <end position="180"/>
    </location>
</feature>
<organism evidence="3 4">
    <name type="scientific">Pyrenophora seminiperda CCB06</name>
    <dbReference type="NCBI Taxonomy" id="1302712"/>
    <lineage>
        <taxon>Eukaryota</taxon>
        <taxon>Fungi</taxon>
        <taxon>Dikarya</taxon>
        <taxon>Ascomycota</taxon>
        <taxon>Pezizomycotina</taxon>
        <taxon>Dothideomycetes</taxon>
        <taxon>Pleosporomycetidae</taxon>
        <taxon>Pleosporales</taxon>
        <taxon>Pleosporineae</taxon>
        <taxon>Pleosporaceae</taxon>
        <taxon>Pyrenophora</taxon>
    </lineage>
</organism>
<dbReference type="Pfam" id="PF08729">
    <property type="entry name" value="HUN"/>
    <property type="match status" value="1"/>
</dbReference>
<feature type="compositionally biased region" description="Polar residues" evidence="1">
    <location>
        <begin position="645"/>
        <end position="666"/>
    </location>
</feature>
<feature type="compositionally biased region" description="Low complexity" evidence="1">
    <location>
        <begin position="335"/>
        <end position="355"/>
    </location>
</feature>
<dbReference type="AlphaFoldDB" id="A0A3M7M6W3"/>
<feature type="compositionally biased region" description="Low complexity" evidence="1">
    <location>
        <begin position="93"/>
        <end position="106"/>
    </location>
</feature>